<dbReference type="Proteomes" id="UP000199695">
    <property type="component" value="Unassembled WGS sequence"/>
</dbReference>
<dbReference type="InterPro" id="IPR008792">
    <property type="entry name" value="PQQD"/>
</dbReference>
<dbReference type="InterPro" id="IPR041881">
    <property type="entry name" value="PqqD_sf"/>
</dbReference>
<sequence>MDNIKLHIKDETILTEIDGEAVLLNIDKNAYYGLDEIGLLIWKLLEEGKSYHEVKGEILSRYDVEEQVVTEDLNRFLSDLKEKGLVTW</sequence>
<evidence type="ECO:0000313" key="2">
    <source>
        <dbReference type="Proteomes" id="UP000199695"/>
    </source>
</evidence>
<protein>
    <submittedName>
        <fullName evidence="1">Coenzyme PQQ synthesis protein D (PqqD)</fullName>
    </submittedName>
</protein>
<dbReference type="Pfam" id="PF05402">
    <property type="entry name" value="PqqD"/>
    <property type="match status" value="1"/>
</dbReference>
<proteinExistence type="predicted"/>
<dbReference type="AlphaFoldDB" id="A0A1H8G7K6"/>
<dbReference type="OrthoDB" id="1495225at2"/>
<dbReference type="STRING" id="1173111.SAMN05444955_11087"/>
<dbReference type="Gene3D" id="1.10.10.1150">
    <property type="entry name" value="Coenzyme PQQ synthesis protein D (PqqD)"/>
    <property type="match status" value="1"/>
</dbReference>
<dbReference type="EMBL" id="FOCQ01000010">
    <property type="protein sequence ID" value="SEN39268.1"/>
    <property type="molecule type" value="Genomic_DNA"/>
</dbReference>
<organism evidence="1 2">
    <name type="scientific">Lihuaxuella thermophila</name>
    <dbReference type="NCBI Taxonomy" id="1173111"/>
    <lineage>
        <taxon>Bacteria</taxon>
        <taxon>Bacillati</taxon>
        <taxon>Bacillota</taxon>
        <taxon>Bacilli</taxon>
        <taxon>Bacillales</taxon>
        <taxon>Thermoactinomycetaceae</taxon>
        <taxon>Lihuaxuella</taxon>
    </lineage>
</organism>
<gene>
    <name evidence="1" type="ORF">SAMN05444955_11087</name>
</gene>
<name>A0A1H8G7K6_9BACL</name>
<evidence type="ECO:0000313" key="1">
    <source>
        <dbReference type="EMBL" id="SEN39268.1"/>
    </source>
</evidence>
<accession>A0A1H8G7K6</accession>
<keyword evidence="2" id="KW-1185">Reference proteome</keyword>
<reference evidence="1 2" key="1">
    <citation type="submission" date="2016-10" db="EMBL/GenBank/DDBJ databases">
        <authorList>
            <person name="de Groot N.N."/>
        </authorList>
    </citation>
    <scope>NUCLEOTIDE SEQUENCE [LARGE SCALE GENOMIC DNA]</scope>
    <source>
        <strain evidence="1 2">DSM 46701</strain>
    </source>
</reference>
<dbReference type="RefSeq" id="WP_089969639.1">
    <property type="nucleotide sequence ID" value="NZ_FOCQ01000010.1"/>
</dbReference>